<dbReference type="EMBL" id="RZNB01000001">
    <property type="protein sequence ID" value="RWZ53097.1"/>
    <property type="molecule type" value="Genomic_DNA"/>
</dbReference>
<keyword evidence="2" id="KW-0812">Transmembrane</keyword>
<organism evidence="3 4">
    <name type="scientific">Labedella phragmitis</name>
    <dbReference type="NCBI Taxonomy" id="2498849"/>
    <lineage>
        <taxon>Bacteria</taxon>
        <taxon>Bacillati</taxon>
        <taxon>Actinomycetota</taxon>
        <taxon>Actinomycetes</taxon>
        <taxon>Micrococcales</taxon>
        <taxon>Microbacteriaceae</taxon>
        <taxon>Labedella</taxon>
    </lineage>
</organism>
<keyword evidence="2" id="KW-0472">Membrane</keyword>
<name>A0A444PZ30_9MICO</name>
<evidence type="ECO:0000256" key="2">
    <source>
        <dbReference type="SAM" id="Phobius"/>
    </source>
</evidence>
<feature type="transmembrane region" description="Helical" evidence="2">
    <location>
        <begin position="21"/>
        <end position="47"/>
    </location>
</feature>
<accession>A0A444PZ30</accession>
<feature type="compositionally biased region" description="Low complexity" evidence="1">
    <location>
        <begin position="218"/>
        <end position="228"/>
    </location>
</feature>
<dbReference type="RefSeq" id="WP_128493940.1">
    <property type="nucleotide sequence ID" value="NZ_RZNB01000001.1"/>
</dbReference>
<dbReference type="Proteomes" id="UP000288547">
    <property type="component" value="Unassembled WGS sequence"/>
</dbReference>
<dbReference type="OrthoDB" id="5120056at2"/>
<protein>
    <submittedName>
        <fullName evidence="3">Uncharacterized protein</fullName>
    </submittedName>
</protein>
<reference evidence="3 4" key="1">
    <citation type="submission" date="2018-12" db="EMBL/GenBank/DDBJ databases">
        <authorList>
            <person name="Li F."/>
        </authorList>
    </citation>
    <scope>NUCLEOTIDE SEQUENCE [LARGE SCALE GENOMIC DNA]</scope>
    <source>
        <strain evidence="3 4">11W25H-1</strain>
    </source>
</reference>
<keyword evidence="2" id="KW-1133">Transmembrane helix</keyword>
<comment type="caution">
    <text evidence="3">The sequence shown here is derived from an EMBL/GenBank/DDBJ whole genome shotgun (WGS) entry which is preliminary data.</text>
</comment>
<evidence type="ECO:0000313" key="3">
    <source>
        <dbReference type="EMBL" id="RWZ53097.1"/>
    </source>
</evidence>
<sequence length="228" mass="24122">MAAYDPEFRRRPEQFVRGRSWPRTLVILAFALACVIALVYTLVNFAVLQSNAADASGSARYVAGQRIGLIAAPIVLPLFAIGFVFAAVRFGRVWSLAGTGTRLRRRHYRSMSGGRALFDDLLARLRTGDPSRFTPLPPQPSHADVEIEFWTAADDRLGFATLTLHEGQGGKTLSYSEPVPFTGASYDALSAALTAGLDTKASPPGGRGPAAPGPRSPAAPSGPAGPAS</sequence>
<evidence type="ECO:0000313" key="4">
    <source>
        <dbReference type="Proteomes" id="UP000288547"/>
    </source>
</evidence>
<gene>
    <name evidence="3" type="ORF">ELQ90_04015</name>
</gene>
<evidence type="ECO:0000256" key="1">
    <source>
        <dbReference type="SAM" id="MobiDB-lite"/>
    </source>
</evidence>
<proteinExistence type="predicted"/>
<feature type="transmembrane region" description="Helical" evidence="2">
    <location>
        <begin position="67"/>
        <end position="88"/>
    </location>
</feature>
<feature type="region of interest" description="Disordered" evidence="1">
    <location>
        <begin position="197"/>
        <end position="228"/>
    </location>
</feature>
<dbReference type="AlphaFoldDB" id="A0A444PZ30"/>
<keyword evidence="4" id="KW-1185">Reference proteome</keyword>